<evidence type="ECO:0000313" key="8">
    <source>
        <dbReference type="Proteomes" id="UP000016605"/>
    </source>
</evidence>
<dbReference type="PATRIC" id="fig|1358026.3.peg.3382"/>
<evidence type="ECO:0000313" key="7">
    <source>
        <dbReference type="EMBL" id="ERK69571.1"/>
    </source>
</evidence>
<evidence type="ECO:0000256" key="2">
    <source>
        <dbReference type="ARBA" id="ARBA00022692"/>
    </source>
</evidence>
<dbReference type="HOGENOM" id="CLU_007946_20_1_11"/>
<name>U2RL27_LEIAQ</name>
<feature type="transmembrane region" description="Helical" evidence="5">
    <location>
        <begin position="426"/>
        <end position="444"/>
    </location>
</feature>
<comment type="caution">
    <text evidence="7">The sequence shown here is derived from an EMBL/GenBank/DDBJ whole genome shotgun (WGS) entry which is preliminary data.</text>
</comment>
<feature type="transmembrane region" description="Helical" evidence="5">
    <location>
        <begin position="151"/>
        <end position="169"/>
    </location>
</feature>
<evidence type="ECO:0000256" key="4">
    <source>
        <dbReference type="ARBA" id="ARBA00023136"/>
    </source>
</evidence>
<evidence type="ECO:0000256" key="3">
    <source>
        <dbReference type="ARBA" id="ARBA00022989"/>
    </source>
</evidence>
<evidence type="ECO:0000256" key="5">
    <source>
        <dbReference type="SAM" id="Phobius"/>
    </source>
</evidence>
<feature type="domain" description="Amino acid permease/ SLC12A" evidence="6">
    <location>
        <begin position="60"/>
        <end position="439"/>
    </location>
</feature>
<accession>U2RL27</accession>
<proteinExistence type="predicted"/>
<dbReference type="InterPro" id="IPR050367">
    <property type="entry name" value="APC_superfamily"/>
</dbReference>
<dbReference type="PANTHER" id="PTHR42770">
    <property type="entry name" value="AMINO ACID TRANSPORTER-RELATED"/>
    <property type="match status" value="1"/>
</dbReference>
<reference evidence="7 8" key="1">
    <citation type="submission" date="2013-08" db="EMBL/GenBank/DDBJ databases">
        <authorList>
            <person name="Weinstock G."/>
            <person name="Sodergren E."/>
            <person name="Wylie T."/>
            <person name="Fulton L."/>
            <person name="Fulton R."/>
            <person name="Fronick C."/>
            <person name="O'Laughlin M."/>
            <person name="Godfrey J."/>
            <person name="Miner T."/>
            <person name="Herter B."/>
            <person name="Appelbaum E."/>
            <person name="Cordes M."/>
            <person name="Lek S."/>
            <person name="Wollam A."/>
            <person name="Pepin K.H."/>
            <person name="Palsikar V.B."/>
            <person name="Mitreva M."/>
            <person name="Wilson R.K."/>
        </authorList>
    </citation>
    <scope>NUCLEOTIDE SEQUENCE [LARGE SCALE GENOMIC DNA]</scope>
    <source>
        <strain evidence="7 8">ATCC 14665</strain>
    </source>
</reference>
<feature type="transmembrane region" description="Helical" evidence="5">
    <location>
        <begin position="181"/>
        <end position="203"/>
    </location>
</feature>
<dbReference type="Gene3D" id="1.20.1740.10">
    <property type="entry name" value="Amino acid/polyamine transporter I"/>
    <property type="match status" value="1"/>
</dbReference>
<keyword evidence="4 5" id="KW-0472">Membrane</keyword>
<feature type="transmembrane region" description="Helical" evidence="5">
    <location>
        <begin position="464"/>
        <end position="487"/>
    </location>
</feature>
<dbReference type="GO" id="GO:0055085">
    <property type="term" value="P:transmembrane transport"/>
    <property type="evidence" value="ECO:0007669"/>
    <property type="project" value="InterPro"/>
</dbReference>
<dbReference type="Pfam" id="PF00324">
    <property type="entry name" value="AA_permease"/>
    <property type="match status" value="1"/>
</dbReference>
<feature type="transmembrane region" description="Helical" evidence="5">
    <location>
        <begin position="69"/>
        <end position="90"/>
    </location>
</feature>
<dbReference type="Proteomes" id="UP000016605">
    <property type="component" value="Unassembled WGS sequence"/>
</dbReference>
<feature type="transmembrane region" description="Helical" evidence="5">
    <location>
        <begin position="299"/>
        <end position="326"/>
    </location>
</feature>
<dbReference type="PANTHER" id="PTHR42770:SF16">
    <property type="entry name" value="AMINO ACID PERMEASE"/>
    <property type="match status" value="1"/>
</dbReference>
<feature type="transmembrane region" description="Helical" evidence="5">
    <location>
        <begin position="386"/>
        <end position="414"/>
    </location>
</feature>
<comment type="subcellular location">
    <subcellularLocation>
        <location evidence="1">Membrane</location>
        <topology evidence="1">Multi-pass membrane protein</topology>
    </subcellularLocation>
</comment>
<organism evidence="7 8">
    <name type="scientific">Leifsonia aquatica ATCC 14665</name>
    <dbReference type="NCBI Taxonomy" id="1358026"/>
    <lineage>
        <taxon>Bacteria</taxon>
        <taxon>Bacillati</taxon>
        <taxon>Actinomycetota</taxon>
        <taxon>Actinomycetes</taxon>
        <taxon>Micrococcales</taxon>
        <taxon>Microbacteriaceae</taxon>
        <taxon>Leifsonia</taxon>
    </lineage>
</organism>
<protein>
    <submittedName>
        <fullName evidence="7">Amino acid permease</fullName>
    </submittedName>
</protein>
<keyword evidence="3 5" id="KW-1133">Transmembrane helix</keyword>
<evidence type="ECO:0000256" key="1">
    <source>
        <dbReference type="ARBA" id="ARBA00004141"/>
    </source>
</evidence>
<feature type="transmembrane region" description="Helical" evidence="5">
    <location>
        <begin position="358"/>
        <end position="380"/>
    </location>
</feature>
<dbReference type="GO" id="GO:0016020">
    <property type="term" value="C:membrane"/>
    <property type="evidence" value="ECO:0007669"/>
    <property type="project" value="UniProtKB-SubCell"/>
</dbReference>
<keyword evidence="2 5" id="KW-0812">Transmembrane</keyword>
<dbReference type="PIRSF" id="PIRSF006060">
    <property type="entry name" value="AA_transporter"/>
    <property type="match status" value="1"/>
</dbReference>
<dbReference type="InterPro" id="IPR004841">
    <property type="entry name" value="AA-permease/SLC12A_dom"/>
</dbReference>
<dbReference type="EMBL" id="AWVQ01000665">
    <property type="protein sequence ID" value="ERK69571.1"/>
    <property type="molecule type" value="Genomic_DNA"/>
</dbReference>
<dbReference type="AlphaFoldDB" id="U2RL27"/>
<feature type="transmembrane region" description="Helical" evidence="5">
    <location>
        <begin position="256"/>
        <end position="279"/>
    </location>
</feature>
<gene>
    <name evidence="7" type="ORF">N136_04108</name>
</gene>
<evidence type="ECO:0000259" key="6">
    <source>
        <dbReference type="Pfam" id="PF00324"/>
    </source>
</evidence>
<feature type="transmembrane region" description="Helical" evidence="5">
    <location>
        <begin position="39"/>
        <end position="63"/>
    </location>
</feature>
<sequence length="504" mass="52485">MEELMTAAQEPQALLGDPLALRGAGASRQLSGRLGVGSIVFMVVAAAAPLTVIGGGFPVAVLLGNGAGVPSMFAIGAIILLFFAVGLSAMSRFIPKPGAFFTYVGYGMGRPLGLAAAYLALLTYTTVQVAVYGYLGATLESSVVALHGPDLPWYVYSLAMIALVGVLGYRHIELSSRVLGVLLIAEVGIVIVLSVVIIGTGGADGLSLTPFEPSTVLSGSPGIGLMFALAGFIGFESTAIFRDEAKEPEKTIPRATYIAVIAIGVFYTFASWALVMGWGPAQIVDVVAKDTGGFIVNTAVHYLGSVGGVIVNVLLITSLFACVLSFHNVVTRYQHSMSNASVLPARLGRVHGTHASPYISSLVQTVTAAVLIGMFALFHLDPVLQVFTWFSGIATLAIVVLMALTCLAVIVYFARTKTGAGPWRTVIAPVIGLIGLVGVTAIIVDNFPLLIGDVDAQGTPVLGPLSLAFFAAMLAFPVIGVVQALVLRRSKRDAYENIIDTISA</sequence>
<feature type="transmembrane region" description="Helical" evidence="5">
    <location>
        <begin position="215"/>
        <end position="235"/>
    </location>
</feature>
<feature type="transmembrane region" description="Helical" evidence="5">
    <location>
        <begin position="111"/>
        <end position="131"/>
    </location>
</feature>